<dbReference type="VEuPathDB" id="FungiDB:AJ78_05912"/>
<proteinExistence type="predicted"/>
<keyword evidence="2" id="KW-1185">Reference proteome</keyword>
<evidence type="ECO:0000313" key="1">
    <source>
        <dbReference type="EMBL" id="OJD13655.1"/>
    </source>
</evidence>
<dbReference type="Proteomes" id="UP000182235">
    <property type="component" value="Unassembled WGS sequence"/>
</dbReference>
<organism evidence="1 2">
    <name type="scientific">Emergomyces pasteurianus Ep9510</name>
    <dbReference type="NCBI Taxonomy" id="1447872"/>
    <lineage>
        <taxon>Eukaryota</taxon>
        <taxon>Fungi</taxon>
        <taxon>Dikarya</taxon>
        <taxon>Ascomycota</taxon>
        <taxon>Pezizomycotina</taxon>
        <taxon>Eurotiomycetes</taxon>
        <taxon>Eurotiomycetidae</taxon>
        <taxon>Onygenales</taxon>
        <taxon>Ajellomycetaceae</taxon>
        <taxon>Emergomyces</taxon>
    </lineage>
</organism>
<dbReference type="EMBL" id="LGRN01000281">
    <property type="protein sequence ID" value="OJD13655.1"/>
    <property type="molecule type" value="Genomic_DNA"/>
</dbReference>
<dbReference type="AlphaFoldDB" id="A0A1J9QBY2"/>
<name>A0A1J9QBY2_9EURO</name>
<sequence>MAGQGQGIAEYFENFRFADGEVVEIKVCALIIDELQKATKPSDNDQQAPPNSKLLTVLIAMEILQHQKVFPSKQENHTMFFRVIEDRPMDILCRWLRVLLTMNPDLCGSGQTTGRILIAIRSEYSGLGGCWFFRTFVGIFIRRNFATESQLPATFAMKPRSVHYSVLSSHSGGPMDVKVTWIATGSQTETVLTSATEPFA</sequence>
<protein>
    <submittedName>
        <fullName evidence="1">Uncharacterized protein</fullName>
    </submittedName>
</protein>
<evidence type="ECO:0000313" key="2">
    <source>
        <dbReference type="Proteomes" id="UP000182235"/>
    </source>
</evidence>
<accession>A0A1J9QBY2</accession>
<comment type="caution">
    <text evidence="1">The sequence shown here is derived from an EMBL/GenBank/DDBJ whole genome shotgun (WGS) entry which is preliminary data.</text>
</comment>
<gene>
    <name evidence="1" type="ORF">AJ78_05912</name>
</gene>
<reference evidence="1 2" key="1">
    <citation type="submission" date="2015-07" db="EMBL/GenBank/DDBJ databases">
        <title>Emmonsia species relationships and genome sequence.</title>
        <authorList>
            <consortium name="The Broad Institute Genomics Platform"/>
            <person name="Cuomo C.A."/>
            <person name="Munoz J.F."/>
            <person name="Imamovic A."/>
            <person name="Priest M.E."/>
            <person name="Young S."/>
            <person name="Clay O.K."/>
            <person name="McEwen J.G."/>
        </authorList>
    </citation>
    <scope>NUCLEOTIDE SEQUENCE [LARGE SCALE GENOMIC DNA]</scope>
    <source>
        <strain evidence="1 2">UAMH 9510</strain>
    </source>
</reference>